<organism evidence="1 2">
    <name type="scientific">Dioscorea cayennensis subsp. rotundata</name>
    <name type="common">White Guinea yam</name>
    <name type="synonym">Dioscorea rotundata</name>
    <dbReference type="NCBI Taxonomy" id="55577"/>
    <lineage>
        <taxon>Eukaryota</taxon>
        <taxon>Viridiplantae</taxon>
        <taxon>Streptophyta</taxon>
        <taxon>Embryophyta</taxon>
        <taxon>Tracheophyta</taxon>
        <taxon>Spermatophyta</taxon>
        <taxon>Magnoliopsida</taxon>
        <taxon>Liliopsida</taxon>
        <taxon>Dioscoreales</taxon>
        <taxon>Dioscoreaceae</taxon>
        <taxon>Dioscorea</taxon>
    </lineage>
</organism>
<dbReference type="AlphaFoldDB" id="A0AB40B855"/>
<proteinExistence type="predicted"/>
<protein>
    <submittedName>
        <fullName evidence="2">Uncharacterized protein LOC120259589</fullName>
    </submittedName>
</protein>
<reference evidence="2" key="2">
    <citation type="submission" date="2025-08" db="UniProtKB">
        <authorList>
            <consortium name="RefSeq"/>
        </authorList>
    </citation>
    <scope>IDENTIFICATION</scope>
</reference>
<accession>A0AB40B855</accession>
<gene>
    <name evidence="2" type="primary">LOC120259589</name>
</gene>
<dbReference type="Proteomes" id="UP001515500">
    <property type="component" value="Chromosome 1"/>
</dbReference>
<dbReference type="InterPro" id="IPR039614">
    <property type="entry name" value="PMI1-like"/>
</dbReference>
<evidence type="ECO:0000313" key="1">
    <source>
        <dbReference type="Proteomes" id="UP001515500"/>
    </source>
</evidence>
<keyword evidence="1" id="KW-1185">Reference proteome</keyword>
<dbReference type="GeneID" id="120259589"/>
<dbReference type="PANTHER" id="PTHR33414:SF5">
    <property type="entry name" value="OS02G0817100 PROTEIN"/>
    <property type="match status" value="1"/>
</dbReference>
<reference evidence="1" key="1">
    <citation type="submission" date="2025-05" db="UniProtKB">
        <authorList>
            <consortium name="RefSeq"/>
        </authorList>
    </citation>
    <scope>NUCLEOTIDE SEQUENCE [LARGE SCALE GENOMIC DNA]</scope>
</reference>
<name>A0AB40B855_DIOCR</name>
<dbReference type="RefSeq" id="XP_039123162.1">
    <property type="nucleotide sequence ID" value="XM_039267228.1"/>
</dbReference>
<evidence type="ECO:0000313" key="2">
    <source>
        <dbReference type="RefSeq" id="XP_039123162.1"/>
    </source>
</evidence>
<sequence length="347" mass="39493">MASNARKMLNFWKCGGLCLSTEIQKMRRSRCVVCLQVHKIETLPSSMDGRAVVVGWRTKWWKGEQTLHVYVCQGIASFEEIFLHCGNADVSSTSKSVTVWVSLVDAVDCDLGTFHVDLSELAIVENSNSEFGGKAFSFDLTGAGHGGVLKLSLFCRIIEEDDEVEETIELEDKRRSKSKCFSCLPDLKSYRSWSASTRRVQSFKSDPGFITIENSGSRDQVDDDEDREFITMEKGRSEEKPCFLMDITGEFDVEKVEDEFLRLLEDKHWKKTRDGDEKLKLSVDLDLETLIQEAELELMKASQVWKSKTEAVTLEKEEYDELVNRWVSNENEYSIGCSEFDAFGSPI</sequence>
<dbReference type="PANTHER" id="PTHR33414">
    <property type="entry name" value="PROTEIN PLASTID MOVEMENT IMPAIRED 1-RELATED 1"/>
    <property type="match status" value="1"/>
</dbReference>